<feature type="transmembrane region" description="Helical" evidence="10">
    <location>
        <begin position="792"/>
        <end position="810"/>
    </location>
</feature>
<evidence type="ECO:0000256" key="1">
    <source>
        <dbReference type="ARBA" id="ARBA00004141"/>
    </source>
</evidence>
<feature type="transmembrane region" description="Helical" evidence="10">
    <location>
        <begin position="817"/>
        <end position="841"/>
    </location>
</feature>
<evidence type="ECO:0000256" key="4">
    <source>
        <dbReference type="ARBA" id="ARBA00022692"/>
    </source>
</evidence>
<dbReference type="SMART" id="SM00382">
    <property type="entry name" value="AAA"/>
    <property type="match status" value="1"/>
</dbReference>
<feature type="domain" description="ABC transporter" evidence="11">
    <location>
        <begin position="49"/>
        <end position="314"/>
    </location>
</feature>
<dbReference type="eggNOG" id="KOG0651">
    <property type="taxonomic scope" value="Eukaryota"/>
</dbReference>
<keyword evidence="13" id="KW-1185">Reference proteome</keyword>
<evidence type="ECO:0000313" key="13">
    <source>
        <dbReference type="Proteomes" id="UP000032180"/>
    </source>
</evidence>
<dbReference type="PANTHER" id="PTHR48041:SF135">
    <property type="entry name" value="ABC TRANSPORTER G FAMILY MEMBER 26"/>
    <property type="match status" value="1"/>
</dbReference>
<dbReference type="InterPro" id="IPR032501">
    <property type="entry name" value="Prot_ATP_ID_OB_2nd"/>
</dbReference>
<feature type="transmembrane region" description="Helical" evidence="10">
    <location>
        <begin position="766"/>
        <end position="786"/>
    </location>
</feature>
<keyword evidence="4 10" id="KW-0812">Transmembrane</keyword>
<accession>A0A0D9WRZ0</accession>
<dbReference type="eggNOG" id="KOG0061">
    <property type="taxonomic scope" value="Eukaryota"/>
</dbReference>
<reference evidence="12 13" key="1">
    <citation type="submission" date="2012-08" db="EMBL/GenBank/DDBJ databases">
        <title>Oryza genome evolution.</title>
        <authorList>
            <person name="Wing R.A."/>
        </authorList>
    </citation>
    <scope>NUCLEOTIDE SEQUENCE</scope>
</reference>
<feature type="transmembrane region" description="Helical" evidence="10">
    <location>
        <begin position="423"/>
        <end position="440"/>
    </location>
</feature>
<keyword evidence="5" id="KW-0547">Nucleotide-binding</keyword>
<evidence type="ECO:0000256" key="3">
    <source>
        <dbReference type="ARBA" id="ARBA00022448"/>
    </source>
</evidence>
<feature type="transmembrane region" description="Helical" evidence="10">
    <location>
        <begin position="619"/>
        <end position="637"/>
    </location>
</feature>
<organism evidence="12 13">
    <name type="scientific">Leersia perrieri</name>
    <dbReference type="NCBI Taxonomy" id="77586"/>
    <lineage>
        <taxon>Eukaryota</taxon>
        <taxon>Viridiplantae</taxon>
        <taxon>Streptophyta</taxon>
        <taxon>Embryophyta</taxon>
        <taxon>Tracheophyta</taxon>
        <taxon>Spermatophyta</taxon>
        <taxon>Magnoliopsida</taxon>
        <taxon>Liliopsida</taxon>
        <taxon>Poales</taxon>
        <taxon>Poaceae</taxon>
        <taxon>BOP clade</taxon>
        <taxon>Oryzoideae</taxon>
        <taxon>Oryzeae</taxon>
        <taxon>Oryzinae</taxon>
        <taxon>Leersia</taxon>
    </lineage>
</organism>
<dbReference type="InterPro" id="IPR043926">
    <property type="entry name" value="ABCG_dom"/>
</dbReference>
<dbReference type="GO" id="GO:0016887">
    <property type="term" value="F:ATP hydrolysis activity"/>
    <property type="evidence" value="ECO:0007669"/>
    <property type="project" value="InterPro"/>
</dbReference>
<dbReference type="GO" id="GO:0140359">
    <property type="term" value="F:ABC-type transporter activity"/>
    <property type="evidence" value="ECO:0007669"/>
    <property type="project" value="InterPro"/>
</dbReference>
<dbReference type="Pfam" id="PF01061">
    <property type="entry name" value="ABC2_membrane"/>
    <property type="match status" value="1"/>
</dbReference>
<feature type="transmembrane region" description="Helical" evidence="10">
    <location>
        <begin position="526"/>
        <end position="550"/>
    </location>
</feature>
<name>A0A0D9WRZ0_9ORYZ</name>
<dbReference type="Gramene" id="LPERR06G17200.3">
    <property type="protein sequence ID" value="LPERR06G17200.3"/>
    <property type="gene ID" value="LPERR06G17200"/>
</dbReference>
<dbReference type="Pfam" id="PF19055">
    <property type="entry name" value="ABC2_membrane_7"/>
    <property type="match status" value="1"/>
</dbReference>
<keyword evidence="7 10" id="KW-1133">Transmembrane helix</keyword>
<dbReference type="GO" id="GO:0005524">
    <property type="term" value="F:ATP binding"/>
    <property type="evidence" value="ECO:0007669"/>
    <property type="project" value="UniProtKB-KW"/>
</dbReference>
<dbReference type="InterPro" id="IPR050352">
    <property type="entry name" value="ABCG_transporters"/>
</dbReference>
<keyword evidence="3" id="KW-0813">Transport</keyword>
<proteinExistence type="inferred from homology"/>
<dbReference type="InterPro" id="IPR003439">
    <property type="entry name" value="ABC_transporter-like_ATP-bd"/>
</dbReference>
<dbReference type="Proteomes" id="UP000032180">
    <property type="component" value="Chromosome 6"/>
</dbReference>
<dbReference type="Gene3D" id="2.40.50.140">
    <property type="entry name" value="Nucleic acid-binding proteins"/>
    <property type="match status" value="1"/>
</dbReference>
<dbReference type="InterPro" id="IPR012340">
    <property type="entry name" value="NA-bd_OB-fold"/>
</dbReference>
<reference evidence="12" key="3">
    <citation type="submission" date="2015-04" db="UniProtKB">
        <authorList>
            <consortium name="EnsemblPlants"/>
        </authorList>
    </citation>
    <scope>IDENTIFICATION</scope>
</reference>
<reference evidence="13" key="2">
    <citation type="submission" date="2013-12" db="EMBL/GenBank/DDBJ databases">
        <authorList>
            <person name="Yu Y."/>
            <person name="Lee S."/>
            <person name="de Baynast K."/>
            <person name="Wissotski M."/>
            <person name="Liu L."/>
            <person name="Talag J."/>
            <person name="Goicoechea J."/>
            <person name="Angelova A."/>
            <person name="Jetty R."/>
            <person name="Kudrna D."/>
            <person name="Golser W."/>
            <person name="Rivera L."/>
            <person name="Zhang J."/>
            <person name="Wing R."/>
        </authorList>
    </citation>
    <scope>NUCLEOTIDE SEQUENCE</scope>
</reference>
<dbReference type="STRING" id="77586.A0A0D9WRZ0"/>
<dbReference type="InterPro" id="IPR013525">
    <property type="entry name" value="ABC2_TM"/>
</dbReference>
<dbReference type="HOGENOM" id="CLU_012064_0_0_1"/>
<feature type="transmembrane region" description="Helical" evidence="10">
    <location>
        <begin position="503"/>
        <end position="520"/>
    </location>
</feature>
<dbReference type="PANTHER" id="PTHR48041">
    <property type="entry name" value="ABC TRANSPORTER G FAMILY MEMBER 28"/>
    <property type="match status" value="1"/>
</dbReference>
<feature type="compositionally biased region" description="Low complexity" evidence="9">
    <location>
        <begin position="942"/>
        <end position="956"/>
    </location>
</feature>
<dbReference type="SUPFAM" id="SSF52540">
    <property type="entry name" value="P-loop containing nucleoside triphosphate hydrolases"/>
    <property type="match status" value="2"/>
</dbReference>
<dbReference type="Gene3D" id="3.40.50.300">
    <property type="entry name" value="P-loop containing nucleotide triphosphate hydrolases"/>
    <property type="match status" value="2"/>
</dbReference>
<dbReference type="Pfam" id="PF00005">
    <property type="entry name" value="ABC_tran"/>
    <property type="match status" value="1"/>
</dbReference>
<evidence type="ECO:0000256" key="8">
    <source>
        <dbReference type="ARBA" id="ARBA00023136"/>
    </source>
</evidence>
<feature type="transmembrane region" description="Helical" evidence="10">
    <location>
        <begin position="479"/>
        <end position="496"/>
    </location>
</feature>
<keyword evidence="8 10" id="KW-0472">Membrane</keyword>
<evidence type="ECO:0000259" key="11">
    <source>
        <dbReference type="PROSITE" id="PS50893"/>
    </source>
</evidence>
<dbReference type="AlphaFoldDB" id="A0A0D9WRZ0"/>
<evidence type="ECO:0000313" key="12">
    <source>
        <dbReference type="EnsemblPlants" id="LPERR06G17200.3"/>
    </source>
</evidence>
<dbReference type="FunFam" id="3.40.50.300:FF:000337">
    <property type="entry name" value="ABC transporter G family member 22"/>
    <property type="match status" value="1"/>
</dbReference>
<comment type="subcellular location">
    <subcellularLocation>
        <location evidence="1">Membrane</location>
        <topology evidence="1">Multi-pass membrane protein</topology>
    </subcellularLocation>
</comment>
<evidence type="ECO:0000256" key="10">
    <source>
        <dbReference type="SAM" id="Phobius"/>
    </source>
</evidence>
<dbReference type="CDD" id="cd03213">
    <property type="entry name" value="ABCG_EPDR"/>
    <property type="match status" value="1"/>
</dbReference>
<dbReference type="InterPro" id="IPR027417">
    <property type="entry name" value="P-loop_NTPase"/>
</dbReference>
<evidence type="ECO:0000256" key="7">
    <source>
        <dbReference type="ARBA" id="ARBA00022989"/>
    </source>
</evidence>
<dbReference type="Pfam" id="PF16450">
    <property type="entry name" value="Prot_ATP_ID_OB_C"/>
    <property type="match status" value="1"/>
</dbReference>
<feature type="region of interest" description="Disordered" evidence="9">
    <location>
        <begin position="938"/>
        <end position="968"/>
    </location>
</feature>
<dbReference type="InterPro" id="IPR003593">
    <property type="entry name" value="AAA+_ATPase"/>
</dbReference>
<dbReference type="GO" id="GO:0016020">
    <property type="term" value="C:membrane"/>
    <property type="evidence" value="ECO:0007669"/>
    <property type="project" value="UniProtKB-SubCell"/>
</dbReference>
<keyword evidence="6" id="KW-0067">ATP-binding</keyword>
<dbReference type="PROSITE" id="PS50893">
    <property type="entry name" value="ABC_TRANSPORTER_2"/>
    <property type="match status" value="1"/>
</dbReference>
<protein>
    <recommendedName>
        <fullName evidence="11">ABC transporter domain-containing protein</fullName>
    </recommendedName>
</protein>
<evidence type="ECO:0000256" key="2">
    <source>
        <dbReference type="ARBA" id="ARBA00005814"/>
    </source>
</evidence>
<evidence type="ECO:0000256" key="6">
    <source>
        <dbReference type="ARBA" id="ARBA00022840"/>
    </source>
</evidence>
<dbReference type="EnsemblPlants" id="LPERR06G17200.3">
    <property type="protein sequence ID" value="LPERR06G17200.3"/>
    <property type="gene ID" value="LPERR06G17200"/>
</dbReference>
<sequence length="999" mass="110108">MEISNEEMMEMAIVEQLPPSSHHNGGSVEVDMEEDHLWPAKDGPLPIFLKFENVEYKVKLSPKNPLTAARVAFASHKNTEDQGSCKHILKGIGGSVDPGEILALMGPSGSGKTTLLKILGGRLSGGVKGQITYNDTPYSPCLKRRIGFVTQDDVLFPQLTVEETLVFAAFLRLPARMSKQQKRDRVDAIITELNLERCRHTKIGGAFVRGVSGGERKRTSIGYEILVDPSLLLLDEPTSGLDSTSASKLLVVLRRLARSSPARRTIITTIHQPSSRMFHMFDKLLLLAEGHAIYHGCARGCMPHFAALGFVPGIPMNPAEFLLDLATGNLDGISSPADLLLSVASLESSLEFRSNVIKYLQMKHMAVGEEATAMSGGNEVGRQLRLAVRMRKERCGGISWAQQFVVLSRRTFRERAADYLDKMRLAQAVGVALLLGLLWWKSQTSNEAQLRDQLYLVKERKADMYRLSAYYASSTLCDAVPHVVYPVLFMAILYFMADLRRTLPCFCLTLLATLLIVFTSQGTGELLGAAILSVKRAGVMASLVLMLFLLTGGYYVQHIPKFIRWLKYVSFMHYGFNLLLKAQYHGHLTYNCGSRGGCQRLQSSPSFGTVDLDGGMREVWILLAMALAYRLLAYLCLRKRISLMPFSGPRYVVGCRSKVDKEKLIAGTRVVLDMTTLTIMRTLPLEVDPVVYNMLHEDPGNASYSAVGGLSDQIRKLRESIELPLMTPELFLRVGIKPPQGVQYGPSGTGKTLLARAISSNIYANFLKVWIVLVLYSVLFMAILYFMADLRLTIPCFCLTLLAILLIVFTSQGTGELLGAAILSVKRAGVMVSLVLMLFLLTAHTEIHTVAQVRVVHALRFNLLLKAQYHGHLTYNCGSRGGCQRLQSSPSFGSIDLDGGMREVWILPSSMALAYRLLAYLCLRKRISLMPLGMRHPTSPIGEGATRATTADGATTRGREGDWWPVAPRGDVERGKRARLQVRAMGGDADAGGGGVGQR</sequence>
<evidence type="ECO:0000256" key="5">
    <source>
        <dbReference type="ARBA" id="ARBA00022741"/>
    </source>
</evidence>
<comment type="similarity">
    <text evidence="2">Belongs to the ABC transporter superfamily. ABCG family. Eye pigment precursor importer (TC 3.A.1.204) subfamily.</text>
</comment>
<evidence type="ECO:0000256" key="9">
    <source>
        <dbReference type="SAM" id="MobiDB-lite"/>
    </source>
</evidence>